<dbReference type="EMBL" id="CP163441">
    <property type="protein sequence ID" value="XDQ43283.1"/>
    <property type="molecule type" value="Genomic_DNA"/>
</dbReference>
<protein>
    <submittedName>
        <fullName evidence="2">Uncharacterized protein</fullName>
    </submittedName>
</protein>
<feature type="compositionally biased region" description="Basic and acidic residues" evidence="1">
    <location>
        <begin position="92"/>
        <end position="102"/>
    </location>
</feature>
<proteinExistence type="predicted"/>
<sequence length="109" mass="11231">MSAVVAIGPVPVAQGESDGREPGALEIAAQTELESFGRGGTLAGGLVLALARRLDQAGPADTGSGFAALAKELRTSLTAALAGAEQEDDPVDQLRRQREQKQRRGHRGG</sequence>
<accession>A0AB39QPR7</accession>
<reference evidence="2" key="1">
    <citation type="submission" date="2024-07" db="EMBL/GenBank/DDBJ databases">
        <authorList>
            <person name="Yu S.T."/>
        </authorList>
    </citation>
    <scope>NUCLEOTIDE SEQUENCE</scope>
    <source>
        <strain evidence="2">R39</strain>
    </source>
</reference>
<evidence type="ECO:0000256" key="1">
    <source>
        <dbReference type="SAM" id="MobiDB-lite"/>
    </source>
</evidence>
<organism evidence="2">
    <name type="scientific">Streptomyces sp. R39</name>
    <dbReference type="NCBI Taxonomy" id="3238631"/>
    <lineage>
        <taxon>Bacteria</taxon>
        <taxon>Bacillati</taxon>
        <taxon>Actinomycetota</taxon>
        <taxon>Actinomycetes</taxon>
        <taxon>Kitasatosporales</taxon>
        <taxon>Streptomycetaceae</taxon>
        <taxon>Streptomyces</taxon>
    </lineage>
</organism>
<gene>
    <name evidence="2" type="ORF">AB5J52_14025</name>
</gene>
<name>A0AB39QPR7_9ACTN</name>
<dbReference type="AlphaFoldDB" id="A0AB39QPR7"/>
<dbReference type="RefSeq" id="WP_369222449.1">
    <property type="nucleotide sequence ID" value="NZ_CP163441.1"/>
</dbReference>
<feature type="region of interest" description="Disordered" evidence="1">
    <location>
        <begin position="81"/>
        <end position="109"/>
    </location>
</feature>
<evidence type="ECO:0000313" key="2">
    <source>
        <dbReference type="EMBL" id="XDQ43283.1"/>
    </source>
</evidence>
<feature type="region of interest" description="Disordered" evidence="1">
    <location>
        <begin position="1"/>
        <end position="21"/>
    </location>
</feature>